<dbReference type="SFLD" id="SFLDS00003">
    <property type="entry name" value="Haloacid_Dehalogenase"/>
    <property type="match status" value="1"/>
</dbReference>
<dbReference type="Gene3D" id="3.40.50.1000">
    <property type="entry name" value="HAD superfamily/HAD-like"/>
    <property type="match status" value="1"/>
</dbReference>
<dbReference type="PANTHER" id="PTHR20371:SF1">
    <property type="entry name" value="ENOLASE-PHOSPHATASE E1"/>
    <property type="match status" value="1"/>
</dbReference>
<reference evidence="5 6" key="1">
    <citation type="journal article" date="2018" name="Appl. Microbiol. Biotechnol.">
        <title>Co-cultivation of the strictly anaerobic methanogen Methanosarcina barkeri with aerobic methanotrophs in an oxygen-limited membrane bioreactor.</title>
        <authorList>
            <person name="In 't Zandt M.H."/>
            <person name="van den Bosch T.J.M."/>
            <person name="Rijkers R."/>
            <person name="van Kessel M.A.H.J."/>
            <person name="Jetten M.S.M."/>
            <person name="Welte C.U."/>
        </authorList>
    </citation>
    <scope>NUCLEOTIDE SEQUENCE [LARGE SCALE GENOMIC DNA]</scope>
    <source>
        <strain evidence="5 6">DSM 17706</strain>
    </source>
</reference>
<dbReference type="UniPathway" id="UPA00904">
    <property type="reaction ID" value="UER00876"/>
</dbReference>
<evidence type="ECO:0000256" key="1">
    <source>
        <dbReference type="ARBA" id="ARBA00022605"/>
    </source>
</evidence>
<dbReference type="SFLD" id="SFLDG01133">
    <property type="entry name" value="C1.5.4:_Enolase-phosphatase_Li"/>
    <property type="match status" value="1"/>
</dbReference>
<name>A0A2U1SPR8_METSR</name>
<sequence>MSEPIRAILIDLEGVVLPMTFMNDTLLPLAATRLGGYIDEHASDEVVEEALEETGRLMGGYELDPTQAESLLLRWMKQGRKATPLKVIQGLVWQEAYASGALAAELYPDVAGCLSAWAAAGLRLFVYSSNSELAQKLLLSHSSSEQVTALFEGFFDTTLGQKIEPGSYRDLCENLGLSAGSVLVLSENEEELDAAQTAGLATVRMARDGNVASRHTVSADLLSLNIGQ</sequence>
<dbReference type="Pfam" id="PF00702">
    <property type="entry name" value="Hydrolase"/>
    <property type="match status" value="1"/>
</dbReference>
<dbReference type="SUPFAM" id="SSF56784">
    <property type="entry name" value="HAD-like"/>
    <property type="match status" value="1"/>
</dbReference>
<dbReference type="PANTHER" id="PTHR20371">
    <property type="entry name" value="ENOLASE-PHOSPHATASE E1"/>
    <property type="match status" value="1"/>
</dbReference>
<comment type="function">
    <text evidence="4">Bifunctional enzyme that catalyzes the enolization of 2,3-diketo-5-methylthiopentyl-1-phosphate (DK-MTP-1-P) into the intermediate 2-hydroxy-3-keto-5-methylthiopentenyl-1-phosphate (HK-MTPenyl-1-P), which is then dephosphorylated to form the acireductone 1,2-dihydroxy-3-keto-5-methylthiopentene (DHK-MTPene).</text>
</comment>
<comment type="similarity">
    <text evidence="4">Belongs to the HAD-like hydrolase superfamily. MasA/MtnC family.</text>
</comment>
<comment type="catalytic activity">
    <reaction evidence="4">
        <text>5-methylsulfanyl-2,3-dioxopentyl phosphate + H2O = 1,2-dihydroxy-5-(methylsulfanyl)pent-1-en-3-one + phosphate</text>
        <dbReference type="Rhea" id="RHEA:21700"/>
        <dbReference type="ChEBI" id="CHEBI:15377"/>
        <dbReference type="ChEBI" id="CHEBI:43474"/>
        <dbReference type="ChEBI" id="CHEBI:49252"/>
        <dbReference type="ChEBI" id="CHEBI:58828"/>
        <dbReference type="EC" id="3.1.3.77"/>
    </reaction>
</comment>
<dbReference type="GO" id="GO:0043715">
    <property type="term" value="F:2,3-diketo-5-methylthiopentyl-1-phosphate enolase activity"/>
    <property type="evidence" value="ECO:0007669"/>
    <property type="project" value="UniProtKB-UniRule"/>
</dbReference>
<dbReference type="GO" id="GO:0019509">
    <property type="term" value="P:L-methionine salvage from methylthioadenosine"/>
    <property type="evidence" value="ECO:0007669"/>
    <property type="project" value="UniProtKB-UniRule"/>
</dbReference>
<comment type="pathway">
    <text evidence="4">Amino-acid biosynthesis; L-methionine biosynthesis via salvage pathway; L-methionine from S-methyl-5-thio-alpha-D-ribose 1-phosphate: step 4/6.</text>
</comment>
<evidence type="ECO:0000256" key="4">
    <source>
        <dbReference type="HAMAP-Rule" id="MF_01681"/>
    </source>
</evidence>
<dbReference type="AlphaFoldDB" id="A0A2U1SPR8"/>
<keyword evidence="6" id="KW-1185">Reference proteome</keyword>
<keyword evidence="1 4" id="KW-0028">Amino-acid biosynthesis</keyword>
<evidence type="ECO:0000256" key="2">
    <source>
        <dbReference type="ARBA" id="ARBA00022801"/>
    </source>
</evidence>
<dbReference type="EC" id="3.1.3.77" evidence="4"/>
<evidence type="ECO:0000256" key="3">
    <source>
        <dbReference type="ARBA" id="ARBA00023167"/>
    </source>
</evidence>
<proteinExistence type="inferred from homology"/>
<dbReference type="EMBL" id="PUIV01000018">
    <property type="protein sequence ID" value="PWB93608.1"/>
    <property type="molecule type" value="Genomic_DNA"/>
</dbReference>
<dbReference type="InterPro" id="IPR023214">
    <property type="entry name" value="HAD_sf"/>
</dbReference>
<dbReference type="RefSeq" id="WP_108917532.1">
    <property type="nucleotide sequence ID" value="NZ_BGJY01000011.1"/>
</dbReference>
<dbReference type="Gene3D" id="1.10.720.60">
    <property type="match status" value="1"/>
</dbReference>
<organism evidence="5 6">
    <name type="scientific">Methylosinus sporium</name>
    <dbReference type="NCBI Taxonomy" id="428"/>
    <lineage>
        <taxon>Bacteria</taxon>
        <taxon>Pseudomonadati</taxon>
        <taxon>Pseudomonadota</taxon>
        <taxon>Alphaproteobacteria</taxon>
        <taxon>Hyphomicrobiales</taxon>
        <taxon>Methylocystaceae</taxon>
        <taxon>Methylosinus</taxon>
    </lineage>
</organism>
<dbReference type="Proteomes" id="UP000245137">
    <property type="component" value="Unassembled WGS sequence"/>
</dbReference>
<evidence type="ECO:0000313" key="5">
    <source>
        <dbReference type="EMBL" id="PWB93608.1"/>
    </source>
</evidence>
<accession>A0A2U1SPR8</accession>
<keyword evidence="4" id="KW-0460">Magnesium</keyword>
<dbReference type="InterPro" id="IPR023943">
    <property type="entry name" value="Enolase-ppase_E1"/>
</dbReference>
<dbReference type="InterPro" id="IPR036412">
    <property type="entry name" value="HAD-like_sf"/>
</dbReference>
<comment type="subunit">
    <text evidence="4">Monomer.</text>
</comment>
<evidence type="ECO:0000313" key="6">
    <source>
        <dbReference type="Proteomes" id="UP000245137"/>
    </source>
</evidence>
<comment type="caution">
    <text evidence="5">The sequence shown here is derived from an EMBL/GenBank/DDBJ whole genome shotgun (WGS) entry which is preliminary data.</text>
</comment>
<dbReference type="GO" id="GO:0000287">
    <property type="term" value="F:magnesium ion binding"/>
    <property type="evidence" value="ECO:0007669"/>
    <property type="project" value="UniProtKB-UniRule"/>
</dbReference>
<protein>
    <recommendedName>
        <fullName evidence="4">Enolase-phosphatase E1</fullName>
        <ecNumber evidence="4">3.1.3.77</ecNumber>
    </recommendedName>
    <alternativeName>
        <fullName evidence="4">2,3-diketo-5-methylthio-1-phosphopentane phosphatase</fullName>
    </alternativeName>
</protein>
<comment type="cofactor">
    <cofactor evidence="4">
        <name>Mg(2+)</name>
        <dbReference type="ChEBI" id="CHEBI:18420"/>
    </cofactor>
    <text evidence="4">Binds 1 Mg(2+) ion per subunit.</text>
</comment>
<dbReference type="GO" id="GO:0043874">
    <property type="term" value="F:acireductone synthase activity"/>
    <property type="evidence" value="ECO:0007669"/>
    <property type="project" value="UniProtKB-EC"/>
</dbReference>
<dbReference type="HAMAP" id="MF_01681">
    <property type="entry name" value="Salvage_MtnC"/>
    <property type="match status" value="1"/>
</dbReference>
<dbReference type="GO" id="GO:0043716">
    <property type="term" value="F:2-hydroxy-3-keto-5-methylthiopentenyl-1-phosphate phosphatase activity"/>
    <property type="evidence" value="ECO:0007669"/>
    <property type="project" value="UniProtKB-UniRule"/>
</dbReference>
<comment type="pathway">
    <text evidence="4">Amino-acid biosynthesis; L-methionine biosynthesis via salvage pathway; L-methionine from S-methyl-5-thio-alpha-D-ribose 1-phosphate: step 3/6.</text>
</comment>
<keyword evidence="2 4" id="KW-0378">Hydrolase</keyword>
<keyword evidence="3 4" id="KW-0486">Methionine biosynthesis</keyword>
<dbReference type="SFLD" id="SFLDG01129">
    <property type="entry name" value="C1.5:_HAD__Beta-PGM__Phosphata"/>
    <property type="match status" value="1"/>
</dbReference>
<gene>
    <name evidence="4 5" type="primary">mtnC</name>
    <name evidence="5" type="ORF">C5689_12100</name>
</gene>
<dbReference type="NCBIfam" id="TIGR01691">
    <property type="entry name" value="enolase-ppase"/>
    <property type="match status" value="1"/>
</dbReference>
<dbReference type="OrthoDB" id="9797416at2"/>
<keyword evidence="4" id="KW-0479">Metal-binding</keyword>